<comment type="catalytic activity">
    <reaction evidence="12">
        <text>Mg(2+)(in) = Mg(2+)(out)</text>
        <dbReference type="Rhea" id="RHEA:29827"/>
        <dbReference type="ChEBI" id="CHEBI:18420"/>
    </reaction>
</comment>
<dbReference type="Pfam" id="PF01544">
    <property type="entry name" value="CorA"/>
    <property type="match status" value="1"/>
</dbReference>
<dbReference type="EMBL" id="JARWAO010000006">
    <property type="protein sequence ID" value="MDR5896629.1"/>
    <property type="molecule type" value="Genomic_DNA"/>
</dbReference>
<keyword evidence="11 13" id="KW-0472">Membrane</keyword>
<evidence type="ECO:0000256" key="9">
    <source>
        <dbReference type="ARBA" id="ARBA00022989"/>
    </source>
</evidence>
<name>A0ABU1GX56_9GAMM</name>
<evidence type="ECO:0000256" key="2">
    <source>
        <dbReference type="ARBA" id="ARBA00009765"/>
    </source>
</evidence>
<dbReference type="SUPFAM" id="SSF143865">
    <property type="entry name" value="CorA soluble domain-like"/>
    <property type="match status" value="1"/>
</dbReference>
<evidence type="ECO:0000256" key="13">
    <source>
        <dbReference type="RuleBase" id="RU362010"/>
    </source>
</evidence>
<evidence type="ECO:0000256" key="3">
    <source>
        <dbReference type="ARBA" id="ARBA00019439"/>
    </source>
</evidence>
<protein>
    <recommendedName>
        <fullName evidence="3 13">Magnesium transport protein CorA</fullName>
    </recommendedName>
</protein>
<dbReference type="Gene3D" id="3.30.460.20">
    <property type="entry name" value="CorA soluble domain-like"/>
    <property type="match status" value="1"/>
</dbReference>
<keyword evidence="8 13" id="KW-0460">Magnesium</keyword>
<keyword evidence="5 13" id="KW-1003">Cell membrane</keyword>
<evidence type="ECO:0000256" key="7">
    <source>
        <dbReference type="ARBA" id="ARBA00022692"/>
    </source>
</evidence>
<dbReference type="InterPro" id="IPR045861">
    <property type="entry name" value="CorA_cytoplasmic_dom"/>
</dbReference>
<evidence type="ECO:0000313" key="14">
    <source>
        <dbReference type="EMBL" id="MDR5896629.1"/>
    </source>
</evidence>
<proteinExistence type="inferred from homology"/>
<dbReference type="CDD" id="cd12835">
    <property type="entry name" value="EcCorA-like_1"/>
    <property type="match status" value="1"/>
</dbReference>
<keyword evidence="7 13" id="KW-0812">Transmembrane</keyword>
<evidence type="ECO:0000256" key="12">
    <source>
        <dbReference type="ARBA" id="ARBA00034269"/>
    </source>
</evidence>
<accession>A0ABU1GX56</accession>
<comment type="similarity">
    <text evidence="2 13">Belongs to the CorA metal ion transporter (MIT) (TC 1.A.35) family.</text>
</comment>
<comment type="caution">
    <text evidence="14">The sequence shown here is derived from an EMBL/GenBank/DDBJ whole genome shotgun (WGS) entry which is preliminary data.</text>
</comment>
<organism evidence="14 15">
    <name type="scientific">Larsenimonas suaedae</name>
    <dbReference type="NCBI Taxonomy" id="1851019"/>
    <lineage>
        <taxon>Bacteria</taxon>
        <taxon>Pseudomonadati</taxon>
        <taxon>Pseudomonadota</taxon>
        <taxon>Gammaproteobacteria</taxon>
        <taxon>Oceanospirillales</taxon>
        <taxon>Halomonadaceae</taxon>
        <taxon>Larsenimonas</taxon>
    </lineage>
</organism>
<keyword evidence="9 13" id="KW-1133">Transmembrane helix</keyword>
<keyword evidence="15" id="KW-1185">Reference proteome</keyword>
<sequence length="316" mass="36816">MITIYYNDGERLRTLEQLPEGRLPEHSLWIDACQPDQSEHEWLQTLFTKELPTLDDLDEIESSSRFQINSDGIRVTSLFPHRQKREAKGINVSFHLSETLLVTLRTEETGMLRLFRNHLRRQRLRPQSPWAIFLALMEMKIDYLADQIEDIYATLERISDQAMTPDALEDTLKDLLTQEGYNDTVRLSLLDTQRALRNMMRHAGDQAQGQTRRDEITNMLRDIDSLHPHTAFIFEKIKFLLDVAMGFTNMDQSRIIKIFSVAAVVFMPPTLIASIYGMNFQFMPELNLTLGYPMALGMMCLSALGTYSFFKWKRWL</sequence>
<evidence type="ECO:0000256" key="6">
    <source>
        <dbReference type="ARBA" id="ARBA00022519"/>
    </source>
</evidence>
<dbReference type="InterPro" id="IPR002523">
    <property type="entry name" value="MgTranspt_CorA/ZnTranspt_ZntB"/>
</dbReference>
<comment type="function">
    <text evidence="13">Mediates influx of magnesium ions.</text>
</comment>
<keyword evidence="4 13" id="KW-0813">Transport</keyword>
<evidence type="ECO:0000313" key="15">
    <source>
        <dbReference type="Proteomes" id="UP001269375"/>
    </source>
</evidence>
<evidence type="ECO:0000256" key="11">
    <source>
        <dbReference type="ARBA" id="ARBA00023136"/>
    </source>
</evidence>
<dbReference type="Proteomes" id="UP001269375">
    <property type="component" value="Unassembled WGS sequence"/>
</dbReference>
<dbReference type="NCBIfam" id="TIGR00383">
    <property type="entry name" value="corA"/>
    <property type="match status" value="1"/>
</dbReference>
<evidence type="ECO:0000256" key="10">
    <source>
        <dbReference type="ARBA" id="ARBA00023065"/>
    </source>
</evidence>
<evidence type="ECO:0000256" key="8">
    <source>
        <dbReference type="ARBA" id="ARBA00022842"/>
    </source>
</evidence>
<evidence type="ECO:0000256" key="4">
    <source>
        <dbReference type="ARBA" id="ARBA00022448"/>
    </source>
</evidence>
<dbReference type="PANTHER" id="PTHR47685:SF1">
    <property type="entry name" value="MAGNESIUM TRANSPORT PROTEIN CORA"/>
    <property type="match status" value="1"/>
</dbReference>
<dbReference type="InterPro" id="IPR045863">
    <property type="entry name" value="CorA_TM1_TM2"/>
</dbReference>
<dbReference type="Gene3D" id="1.20.58.340">
    <property type="entry name" value="Magnesium transport protein CorA, transmembrane region"/>
    <property type="match status" value="1"/>
</dbReference>
<evidence type="ECO:0000256" key="1">
    <source>
        <dbReference type="ARBA" id="ARBA00004429"/>
    </source>
</evidence>
<dbReference type="RefSeq" id="WP_251590050.1">
    <property type="nucleotide sequence ID" value="NZ_JAMLJI010000001.1"/>
</dbReference>
<dbReference type="InterPro" id="IPR004488">
    <property type="entry name" value="Mg/Co-transport_prot_CorA"/>
</dbReference>
<reference evidence="14 15" key="1">
    <citation type="submission" date="2023-04" db="EMBL/GenBank/DDBJ databases">
        <title>A long-awaited taxogenomic arrangement of the family Halomonadaceae.</title>
        <authorList>
            <person name="De La Haba R."/>
            <person name="Chuvochina M."/>
            <person name="Wittouck S."/>
            <person name="Arahal D.R."/>
            <person name="Sanchez-Porro C."/>
            <person name="Hugenholtz P."/>
            <person name="Ventosa A."/>
        </authorList>
    </citation>
    <scope>NUCLEOTIDE SEQUENCE [LARGE SCALE GENOMIC DNA]</scope>
    <source>
        <strain evidence="14 15">DSM 22428</strain>
    </source>
</reference>
<comment type="subcellular location">
    <subcellularLocation>
        <location evidence="1">Cell inner membrane</location>
        <topology evidence="1">Multi-pass membrane protein</topology>
    </subcellularLocation>
    <subcellularLocation>
        <location evidence="13">Membrane</location>
        <topology evidence="13">Multi-pass membrane protein</topology>
    </subcellularLocation>
</comment>
<keyword evidence="10 13" id="KW-0406">Ion transport</keyword>
<feature type="transmembrane region" description="Helical" evidence="13">
    <location>
        <begin position="290"/>
        <end position="310"/>
    </location>
</feature>
<dbReference type="SUPFAM" id="SSF144083">
    <property type="entry name" value="Magnesium transport protein CorA, transmembrane region"/>
    <property type="match status" value="1"/>
</dbReference>
<gene>
    <name evidence="13 14" type="primary">corA</name>
    <name evidence="14" type="ORF">QC825_11135</name>
</gene>
<evidence type="ECO:0000256" key="5">
    <source>
        <dbReference type="ARBA" id="ARBA00022475"/>
    </source>
</evidence>
<dbReference type="PANTHER" id="PTHR47685">
    <property type="entry name" value="MAGNESIUM TRANSPORT PROTEIN CORA"/>
    <property type="match status" value="1"/>
</dbReference>
<feature type="transmembrane region" description="Helical" evidence="13">
    <location>
        <begin position="255"/>
        <end position="278"/>
    </location>
</feature>
<dbReference type="InterPro" id="IPR050829">
    <property type="entry name" value="CorA_MIT"/>
</dbReference>
<keyword evidence="6" id="KW-0997">Cell inner membrane</keyword>